<dbReference type="InterPro" id="IPR037165">
    <property type="entry name" value="AldOxase/xan_DH_Mopterin-bd_sf"/>
</dbReference>
<dbReference type="Proteomes" id="UP000466332">
    <property type="component" value="Unassembled WGS sequence"/>
</dbReference>
<protein>
    <submittedName>
        <fullName evidence="3">Molybdopterin-dependent oxidoreductase</fullName>
    </submittedName>
</protein>
<dbReference type="Gene3D" id="3.90.1170.50">
    <property type="entry name" value="Aldehyde oxidase/xanthine dehydrogenase, a/b hammerhead"/>
    <property type="match status" value="1"/>
</dbReference>
<sequence length="732" mass="78501">MNAPHFTGASRRSFMKMAGGLVVAFHIPFDAMAAEQTPIAKGASGATPEVNAWVVIKPDDSIVIRIARSEMGQGTLTGLAQLVAEELDADWSKVTTEYPSPGQNLERKRVWGSFSTGGSRGVRESHDYVRKGGAIARTMLVQAAADAWKVPASECVAAASIITHKPSGRTISYGKVADAAARLTAPTEVALKDPKDWKLAGKRLARLDTVDKTTGAQIYGMDIKLPGMLNAAIKDCPVFGGTVKSFDAAAAEKRPGVKKIFKLGDTAVVVVADTWWRAKSALDAITIEWDKGPNAKLSSKDIAATLKAALDAPEAVVGNANGDARAAIASSKRKIEAVYSFPWLNHATMETMNATAIWTPERCEVWTPTQNGEAALAATAEAAGLRAAKCDVYKMHLGGGFGRRGATHDWVTQTVKIAREFPGTPIKLIWTREEDMLHGRYHPITQCKLTAGLDDKGNVTALHMRIAGQSILASLGSTLKDGKDPVVFQGLNAPGPEASIGYSFPHLLVDHAMRNPPVPAGFWRGVNLNQNTIYLECFMDELAHATRQDPLAFRRKLMAEHPKHLAVLNAVAEKIGWNKPAPKGVYRGLAQTMGFGSYVAACAEVSVDRKTGKVKILRIVAATDPGYAVNPQQIEAQVEGSFVYGLSAALYGECTLKDGQMEQSNFDTYQVMKLDEMPKVESIIMPSGGFWGGVGEPTIAVAAPAVLNAIFAATGKRVRDLPLKNHSLVKKA</sequence>
<dbReference type="SMART" id="SM01008">
    <property type="entry name" value="Ald_Xan_dh_C"/>
    <property type="match status" value="1"/>
</dbReference>
<keyword evidence="4" id="KW-1185">Reference proteome</keyword>
<organism evidence="3 4">
    <name type="scientific">Duganella margarita</name>
    <dbReference type="NCBI Taxonomy" id="2692170"/>
    <lineage>
        <taxon>Bacteria</taxon>
        <taxon>Pseudomonadati</taxon>
        <taxon>Pseudomonadota</taxon>
        <taxon>Betaproteobacteria</taxon>
        <taxon>Burkholderiales</taxon>
        <taxon>Oxalobacteraceae</taxon>
        <taxon>Telluria group</taxon>
        <taxon>Duganella</taxon>
    </lineage>
</organism>
<name>A0ABW9WNM5_9BURK</name>
<dbReference type="PROSITE" id="PS51318">
    <property type="entry name" value="TAT"/>
    <property type="match status" value="1"/>
</dbReference>
<dbReference type="RefSeq" id="WP_161047725.1">
    <property type="nucleotide sequence ID" value="NZ_WWCS01000026.1"/>
</dbReference>
<dbReference type="InterPro" id="IPR008274">
    <property type="entry name" value="AldOxase/xan_DH_MoCoBD1"/>
</dbReference>
<dbReference type="PANTHER" id="PTHR47495:SF2">
    <property type="entry name" value="ALDEHYDE DEHYDROGENASE"/>
    <property type="match status" value="1"/>
</dbReference>
<feature type="domain" description="Aldehyde oxidase/xanthine dehydrogenase a/b hammerhead" evidence="2">
    <location>
        <begin position="214"/>
        <end position="293"/>
    </location>
</feature>
<evidence type="ECO:0000259" key="2">
    <source>
        <dbReference type="SMART" id="SM01008"/>
    </source>
</evidence>
<keyword evidence="1" id="KW-0732">Signal</keyword>
<dbReference type="EMBL" id="WWCS01000026">
    <property type="protein sequence ID" value="MYN42839.1"/>
    <property type="molecule type" value="Genomic_DNA"/>
</dbReference>
<evidence type="ECO:0000313" key="4">
    <source>
        <dbReference type="Proteomes" id="UP000466332"/>
    </source>
</evidence>
<feature type="chain" id="PRO_5046756805" evidence="1">
    <location>
        <begin position="34"/>
        <end position="732"/>
    </location>
</feature>
<dbReference type="Gene3D" id="3.30.365.10">
    <property type="entry name" value="Aldehyde oxidase/xanthine dehydrogenase, molybdopterin binding domain"/>
    <property type="match status" value="4"/>
</dbReference>
<accession>A0ABW9WNM5</accession>
<dbReference type="Pfam" id="PF02738">
    <property type="entry name" value="MoCoBD_1"/>
    <property type="match status" value="1"/>
</dbReference>
<dbReference type="InterPro" id="IPR000674">
    <property type="entry name" value="Ald_Oxase/Xan_DH_a/b"/>
</dbReference>
<proteinExistence type="predicted"/>
<feature type="signal peptide" evidence="1">
    <location>
        <begin position="1"/>
        <end position="33"/>
    </location>
</feature>
<dbReference type="InterPro" id="IPR046867">
    <property type="entry name" value="AldOxase/xan_DH_MoCoBD2"/>
</dbReference>
<dbReference type="SUPFAM" id="SSF56003">
    <property type="entry name" value="Molybdenum cofactor-binding domain"/>
    <property type="match status" value="2"/>
</dbReference>
<dbReference type="PANTHER" id="PTHR47495">
    <property type="entry name" value="ALDEHYDE DEHYDROGENASE"/>
    <property type="match status" value="1"/>
</dbReference>
<dbReference type="PIRSF" id="PIRSF036389">
    <property type="entry name" value="IOR_B"/>
    <property type="match status" value="1"/>
</dbReference>
<dbReference type="Pfam" id="PF20256">
    <property type="entry name" value="MoCoBD_2"/>
    <property type="match status" value="2"/>
</dbReference>
<reference evidence="3 4" key="1">
    <citation type="submission" date="2019-12" db="EMBL/GenBank/DDBJ databases">
        <title>Novel species isolated from a subtropical stream in China.</title>
        <authorList>
            <person name="Lu H."/>
        </authorList>
    </citation>
    <scope>NUCLEOTIDE SEQUENCE [LARGE SCALE GENOMIC DNA]</scope>
    <source>
        <strain evidence="3 4">FT109W</strain>
    </source>
</reference>
<dbReference type="InterPro" id="IPR052516">
    <property type="entry name" value="N-heterocyclic_Hydroxylase"/>
</dbReference>
<gene>
    <name evidence="3" type="ORF">GTP55_26195</name>
</gene>
<dbReference type="InterPro" id="IPR012368">
    <property type="entry name" value="OxRdtase_Mopterin-bd_su_IorB"/>
</dbReference>
<comment type="caution">
    <text evidence="3">The sequence shown here is derived from an EMBL/GenBank/DDBJ whole genome shotgun (WGS) entry which is preliminary data.</text>
</comment>
<dbReference type="InterPro" id="IPR006311">
    <property type="entry name" value="TAT_signal"/>
</dbReference>
<evidence type="ECO:0000313" key="3">
    <source>
        <dbReference type="EMBL" id="MYN42839.1"/>
    </source>
</evidence>
<evidence type="ECO:0000256" key="1">
    <source>
        <dbReference type="SAM" id="SignalP"/>
    </source>
</evidence>